<reference evidence="10" key="1">
    <citation type="journal article" date="2011" name="MBio">
        <title>Novel metabolic attributes of the genus Cyanothece, comprising a group of unicellular nitrogen-fixing Cyanobacteria.</title>
        <authorList>
            <person name="Bandyopadhyay A."/>
            <person name="Elvitigala T."/>
            <person name="Welsh E."/>
            <person name="Stockel J."/>
            <person name="Liberton M."/>
            <person name="Min H."/>
            <person name="Sherman L.A."/>
            <person name="Pakrasi H.B."/>
        </authorList>
    </citation>
    <scope>NUCLEOTIDE SEQUENCE [LARGE SCALE GENOMIC DNA]</scope>
    <source>
        <strain evidence="10">PCC 7424</strain>
    </source>
</reference>
<evidence type="ECO:0000256" key="1">
    <source>
        <dbReference type="ARBA" id="ARBA00010617"/>
    </source>
</evidence>
<comment type="similarity">
    <text evidence="1 8">Belongs to the cytochrome P450 family.</text>
</comment>
<dbReference type="eggNOG" id="COG2124">
    <property type="taxonomic scope" value="Bacteria"/>
</dbReference>
<evidence type="ECO:0000256" key="4">
    <source>
        <dbReference type="ARBA" id="ARBA00023002"/>
    </source>
</evidence>
<proteinExistence type="inferred from homology"/>
<dbReference type="GO" id="GO:0016705">
    <property type="term" value="F:oxidoreductase activity, acting on paired donors, with incorporation or reduction of molecular oxygen"/>
    <property type="evidence" value="ECO:0007669"/>
    <property type="project" value="InterPro"/>
</dbReference>
<evidence type="ECO:0000256" key="3">
    <source>
        <dbReference type="ARBA" id="ARBA00022723"/>
    </source>
</evidence>
<keyword evidence="3 7" id="KW-0479">Metal-binding</keyword>
<keyword evidence="10" id="KW-1185">Reference proteome</keyword>
<protein>
    <submittedName>
        <fullName evidence="9">Cytochrome P450</fullName>
    </submittedName>
</protein>
<dbReference type="InterPro" id="IPR001128">
    <property type="entry name" value="Cyt_P450"/>
</dbReference>
<dbReference type="InterPro" id="IPR002401">
    <property type="entry name" value="Cyt_P450_E_grp-I"/>
</dbReference>
<dbReference type="OrthoDB" id="446280at2"/>
<dbReference type="InterPro" id="IPR036396">
    <property type="entry name" value="Cyt_P450_sf"/>
</dbReference>
<dbReference type="HOGENOM" id="CLU_001570_5_1_3"/>
<dbReference type="KEGG" id="cyc:PCC7424_0827"/>
<evidence type="ECO:0000256" key="7">
    <source>
        <dbReference type="PIRSR" id="PIRSR602401-1"/>
    </source>
</evidence>
<dbReference type="PROSITE" id="PS00086">
    <property type="entry name" value="CYTOCHROME_P450"/>
    <property type="match status" value="1"/>
</dbReference>
<organism evidence="9 10">
    <name type="scientific">Gloeothece citriformis (strain PCC 7424)</name>
    <name type="common">Cyanothece sp. (strain PCC 7424)</name>
    <dbReference type="NCBI Taxonomy" id="65393"/>
    <lineage>
        <taxon>Bacteria</taxon>
        <taxon>Bacillati</taxon>
        <taxon>Cyanobacteriota</taxon>
        <taxon>Cyanophyceae</taxon>
        <taxon>Oscillatoriophycideae</taxon>
        <taxon>Chroococcales</taxon>
        <taxon>Aphanothecaceae</taxon>
        <taxon>Gloeothece</taxon>
        <taxon>Gloeothece citriformis</taxon>
    </lineage>
</organism>
<gene>
    <name evidence="9" type="ordered locus">PCC7424_0827</name>
</gene>
<accession>B7KH74</accession>
<dbReference type="STRING" id="65393.PCC7424_0827"/>
<dbReference type="AlphaFoldDB" id="B7KH74"/>
<dbReference type="GO" id="GO:0004497">
    <property type="term" value="F:monooxygenase activity"/>
    <property type="evidence" value="ECO:0007669"/>
    <property type="project" value="UniProtKB-KW"/>
</dbReference>
<dbReference type="PRINTS" id="PR00385">
    <property type="entry name" value="P450"/>
</dbReference>
<dbReference type="InterPro" id="IPR050196">
    <property type="entry name" value="Cytochrome_P450_Monoox"/>
</dbReference>
<dbReference type="PANTHER" id="PTHR24291:SF50">
    <property type="entry name" value="BIFUNCTIONAL ALBAFLAVENONE MONOOXYGENASE_TERPENE SYNTHASE"/>
    <property type="match status" value="1"/>
</dbReference>
<comment type="cofactor">
    <cofactor evidence="7">
        <name>heme</name>
        <dbReference type="ChEBI" id="CHEBI:30413"/>
    </cofactor>
</comment>
<keyword evidence="6 8" id="KW-0503">Monooxygenase</keyword>
<dbReference type="PANTHER" id="PTHR24291">
    <property type="entry name" value="CYTOCHROME P450 FAMILY 4"/>
    <property type="match status" value="1"/>
</dbReference>
<dbReference type="PRINTS" id="PR00463">
    <property type="entry name" value="EP450I"/>
</dbReference>
<dbReference type="EMBL" id="CP001291">
    <property type="protein sequence ID" value="ACK69283.1"/>
    <property type="molecule type" value="Genomic_DNA"/>
</dbReference>
<dbReference type="GO" id="GO:0005506">
    <property type="term" value="F:iron ion binding"/>
    <property type="evidence" value="ECO:0007669"/>
    <property type="project" value="InterPro"/>
</dbReference>
<dbReference type="InterPro" id="IPR017972">
    <property type="entry name" value="Cyt_P450_CS"/>
</dbReference>
<evidence type="ECO:0000313" key="9">
    <source>
        <dbReference type="EMBL" id="ACK69283.1"/>
    </source>
</evidence>
<dbReference type="GO" id="GO:0020037">
    <property type="term" value="F:heme binding"/>
    <property type="evidence" value="ECO:0007669"/>
    <property type="project" value="InterPro"/>
</dbReference>
<keyword evidence="2 7" id="KW-0349">Heme</keyword>
<dbReference type="Pfam" id="PF00067">
    <property type="entry name" value="p450"/>
    <property type="match status" value="1"/>
</dbReference>
<dbReference type="Proteomes" id="UP000002384">
    <property type="component" value="Chromosome"/>
</dbReference>
<dbReference type="RefSeq" id="WP_012598230.1">
    <property type="nucleotide sequence ID" value="NC_011729.1"/>
</dbReference>
<evidence type="ECO:0000256" key="6">
    <source>
        <dbReference type="ARBA" id="ARBA00023033"/>
    </source>
</evidence>
<keyword evidence="5 7" id="KW-0408">Iron</keyword>
<dbReference type="Gene3D" id="1.10.630.10">
    <property type="entry name" value="Cytochrome P450"/>
    <property type="match status" value="1"/>
</dbReference>
<evidence type="ECO:0000256" key="5">
    <source>
        <dbReference type="ARBA" id="ARBA00023004"/>
    </source>
</evidence>
<sequence length="453" mass="52656">MTTVISSETKSHQPLPKITAPVWLQTVEALFQPLEYLEKQRSRMGDIYWGESFAFPHLVIIGDPKGIEQVFTADPNCFEIGNSNKIVHPIVGGYSLILLDGQSHQQQRKLLMPPFHGERMRNYGQTIYNVTQQVMEKWPKNQPFLMRQSTQEITLRVIIETVFGVHQGEKLERLQHLLNEFLEIFNKVWGAMFLFYPILQKDLGAWSPWGKYLRLRQEIDEILFTEIKERRHQLPTEDILSLMISAKDENGQSMSDQELRDELMTLLFAGHETTASAIAWAFYWIHRQPEIKQKLLEELKEVDVENEGITVAKLPYLSAVCAETLRIYPVAIFAFSRKTKVPMEIMGYQIEPGMTLLPSIYSVHHREDIYPNAKQFRPERFLERQFSPYEYLPFGGGNRRCLGYAFALFEMKLVLATILKQTQLTLLEPKEVKPMRRSVTFTPSTGIKMRVNQ</sequence>
<name>B7KH74_GLOC7</name>
<evidence type="ECO:0000313" key="10">
    <source>
        <dbReference type="Proteomes" id="UP000002384"/>
    </source>
</evidence>
<evidence type="ECO:0000256" key="8">
    <source>
        <dbReference type="RuleBase" id="RU000461"/>
    </source>
</evidence>
<dbReference type="SUPFAM" id="SSF48264">
    <property type="entry name" value="Cytochrome P450"/>
    <property type="match status" value="1"/>
</dbReference>
<dbReference type="CDD" id="cd11053">
    <property type="entry name" value="CYP110-like"/>
    <property type="match status" value="1"/>
</dbReference>
<keyword evidence="4 8" id="KW-0560">Oxidoreductase</keyword>
<evidence type="ECO:0000256" key="2">
    <source>
        <dbReference type="ARBA" id="ARBA00022617"/>
    </source>
</evidence>
<feature type="binding site" description="axial binding residue" evidence="7">
    <location>
        <position position="401"/>
    </location>
    <ligand>
        <name>heme</name>
        <dbReference type="ChEBI" id="CHEBI:30413"/>
    </ligand>
    <ligandPart>
        <name>Fe</name>
        <dbReference type="ChEBI" id="CHEBI:18248"/>
    </ligandPart>
</feature>